<feature type="binding site" evidence="10">
    <location>
        <position position="172"/>
    </location>
    <ligand>
        <name>[2Fe-2S] cluster</name>
        <dbReference type="ChEBI" id="CHEBI:190135"/>
    </ligand>
</feature>
<comment type="cofactor">
    <cofactor evidence="10">
        <name>Fe cation</name>
        <dbReference type="ChEBI" id="CHEBI:24875"/>
    </cofactor>
    <text evidence="10">Binds 1 Fe cation per subunit.</text>
</comment>
<dbReference type="SUPFAM" id="SSF117916">
    <property type="entry name" value="Fe-S cluster assembly (FSCA) domain-like"/>
    <property type="match status" value="1"/>
</dbReference>
<dbReference type="Gene3D" id="3.90.1010.10">
    <property type="match status" value="1"/>
</dbReference>
<evidence type="ECO:0000259" key="13">
    <source>
        <dbReference type="Pfam" id="PF04324"/>
    </source>
</evidence>
<dbReference type="GO" id="GO:0016226">
    <property type="term" value="P:iron-sulfur cluster assembly"/>
    <property type="evidence" value="ECO:0007669"/>
    <property type="project" value="InterPro"/>
</dbReference>
<sequence length="323" mass="34152">MWDYSEKVKEHFYNPKNAGAVVEANAVGDVGSLSCGDALRLTLKVDPDTDVILDAGFQTFGCGSAIASSSALTEMIKGLTVDQALKISNQDIADFLDGLPPEKMHCSVMGREALQAAVANYRGEELEDDHEEGALVCKCFAVDEVMVRETIRANNLSSVEDVTNYTKAGGGCSACHEGLERLLSEELAARGEVFVAAPTKAKSKSGLVNLQAPIPAAEPAPAAAAAPAPAAPKMTNLQRIRRIETVLESIRPTLQRDHGDVELLEVDGKNVYVKLTGACTGCQMASMTLSGIQQRLIEELGEFVKVIPVSAAGAAAAHAQLEV</sequence>
<dbReference type="GO" id="GO:0005506">
    <property type="term" value="F:iron ion binding"/>
    <property type="evidence" value="ECO:0007669"/>
    <property type="project" value="InterPro"/>
</dbReference>
<feature type="domain" description="NIF system FeS cluster assembly NifU N-terminal" evidence="12">
    <location>
        <begin position="4"/>
        <end position="125"/>
    </location>
</feature>
<feature type="binding site" evidence="10">
    <location>
        <position position="175"/>
    </location>
    <ligand>
        <name>[2Fe-2S] cluster</name>
        <dbReference type="ChEBI" id="CHEBI:190135"/>
    </ligand>
</feature>
<keyword evidence="7 9" id="KW-0535">Nitrogen fixation</keyword>
<dbReference type="Pfam" id="PF04324">
    <property type="entry name" value="Fer2_BFD"/>
    <property type="match status" value="1"/>
</dbReference>
<reference evidence="15" key="1">
    <citation type="submission" date="2016-10" db="EMBL/GenBank/DDBJ databases">
        <authorList>
            <person name="Varghese N."/>
            <person name="Submissions S."/>
        </authorList>
    </citation>
    <scope>NUCLEOTIDE SEQUENCE [LARGE SCALE GENOMIC DNA]</scope>
    <source>
        <strain evidence="15">JCM 18195</strain>
    </source>
</reference>
<dbReference type="Pfam" id="PF01106">
    <property type="entry name" value="NifU"/>
    <property type="match status" value="1"/>
</dbReference>
<evidence type="ECO:0000256" key="9">
    <source>
        <dbReference type="PIRNR" id="PIRNR000375"/>
    </source>
</evidence>
<accession>A0A1I5VLI0</accession>
<evidence type="ECO:0000256" key="10">
    <source>
        <dbReference type="PIRSR" id="PIRSR000375-1"/>
    </source>
</evidence>
<dbReference type="PANTHER" id="PTHR10093">
    <property type="entry name" value="IRON-SULFUR CLUSTER ASSEMBLY ENZYME NIFU HOMOLOG"/>
    <property type="match status" value="1"/>
</dbReference>
<feature type="domain" description="NIF system FeS cluster assembly NifU C-terminal" evidence="11">
    <location>
        <begin position="243"/>
        <end position="307"/>
    </location>
</feature>
<feature type="binding site" evidence="10">
    <location>
        <position position="106"/>
    </location>
    <ligand>
        <name>Fe cation</name>
        <dbReference type="ChEBI" id="CHEBI:24875"/>
    </ligand>
</feature>
<feature type="binding site" evidence="10">
    <location>
        <position position="35"/>
    </location>
    <ligand>
        <name>Fe cation</name>
        <dbReference type="ChEBI" id="CHEBI:24875"/>
    </ligand>
</feature>
<dbReference type="NCBIfam" id="TIGR02000">
    <property type="entry name" value="NifU_proper"/>
    <property type="match status" value="1"/>
</dbReference>
<dbReference type="InterPro" id="IPR010238">
    <property type="entry name" value="NIF_FeS_clus_asmbl_NifU"/>
</dbReference>
<keyword evidence="4 10" id="KW-0479">Metal-binding</keyword>
<dbReference type="InterPro" id="IPR002871">
    <property type="entry name" value="NIF_FeS_clus_asmbl_NifU_N"/>
</dbReference>
<proteinExistence type="inferred from homology"/>
<keyword evidence="15" id="KW-1185">Reference proteome</keyword>
<evidence type="ECO:0000256" key="6">
    <source>
        <dbReference type="ARBA" id="ARBA00023014"/>
    </source>
</evidence>
<dbReference type="Gene3D" id="3.30.300.130">
    <property type="entry name" value="Fe-S cluster assembly (FSCA)"/>
    <property type="match status" value="1"/>
</dbReference>
<dbReference type="InterPro" id="IPR016217">
    <property type="entry name" value="N_fixation_NifU"/>
</dbReference>
<comment type="function">
    <text evidence="9">May be involved in the formation or repair of [Fe-S] clusters present in iron-sulfur proteins.</text>
</comment>
<dbReference type="Pfam" id="PF01592">
    <property type="entry name" value="NifU_N"/>
    <property type="match status" value="1"/>
</dbReference>
<keyword evidence="6 10" id="KW-0411">Iron-sulfur</keyword>
<keyword evidence="3 10" id="KW-0001">2Fe-2S</keyword>
<organism evidence="14 15">
    <name type="scientific">Geopseudomonas sagittaria</name>
    <dbReference type="NCBI Taxonomy" id="1135990"/>
    <lineage>
        <taxon>Bacteria</taxon>
        <taxon>Pseudomonadati</taxon>
        <taxon>Pseudomonadota</taxon>
        <taxon>Gammaproteobacteria</taxon>
        <taxon>Pseudomonadales</taxon>
        <taxon>Pseudomonadaceae</taxon>
        <taxon>Geopseudomonas</taxon>
    </lineage>
</organism>
<feature type="binding site" evidence="10">
    <location>
        <position position="62"/>
    </location>
    <ligand>
        <name>Fe cation</name>
        <dbReference type="ChEBI" id="CHEBI:24875"/>
    </ligand>
</feature>
<name>A0A1I5VLI0_9GAMM</name>
<dbReference type="GO" id="GO:0051537">
    <property type="term" value="F:2 iron, 2 sulfur cluster binding"/>
    <property type="evidence" value="ECO:0007669"/>
    <property type="project" value="UniProtKB-KW"/>
</dbReference>
<feature type="domain" description="BFD-like [2Fe-2S]-binding" evidence="13">
    <location>
        <begin position="135"/>
        <end position="185"/>
    </location>
</feature>
<evidence type="ECO:0000256" key="1">
    <source>
        <dbReference type="ARBA" id="ARBA00006420"/>
    </source>
</evidence>
<dbReference type="RefSeq" id="WP_092432502.1">
    <property type="nucleotide sequence ID" value="NZ_FOXM01000011.1"/>
</dbReference>
<dbReference type="OrthoDB" id="9808097at2"/>
<feature type="binding site" evidence="10">
    <location>
        <position position="139"/>
    </location>
    <ligand>
        <name>[2Fe-2S] cluster</name>
        <dbReference type="ChEBI" id="CHEBI:190135"/>
    </ligand>
</feature>
<evidence type="ECO:0000256" key="3">
    <source>
        <dbReference type="ARBA" id="ARBA00022714"/>
    </source>
</evidence>
<gene>
    <name evidence="14" type="ORF">SAMN05216229_11119</name>
</gene>
<dbReference type="InterPro" id="IPR041854">
    <property type="entry name" value="BFD-like_2Fe2S-bd_dom_sf"/>
</dbReference>
<comment type="cofactor">
    <cofactor evidence="10">
        <name>[2Fe-2S] cluster</name>
        <dbReference type="ChEBI" id="CHEBI:190135"/>
    </cofactor>
    <text evidence="10">Binds 1 [2Fe-2S] cluster per subunit.</text>
</comment>
<dbReference type="AlphaFoldDB" id="A0A1I5VLI0"/>
<dbReference type="Proteomes" id="UP000243084">
    <property type="component" value="Unassembled WGS sequence"/>
</dbReference>
<dbReference type="CDD" id="cd06664">
    <property type="entry name" value="IscU_like"/>
    <property type="match status" value="1"/>
</dbReference>
<dbReference type="SUPFAM" id="SSF82649">
    <property type="entry name" value="SufE/NifU"/>
    <property type="match status" value="1"/>
</dbReference>
<evidence type="ECO:0000313" key="14">
    <source>
        <dbReference type="EMBL" id="SFQ08375.1"/>
    </source>
</evidence>
<evidence type="ECO:0000256" key="7">
    <source>
        <dbReference type="ARBA" id="ARBA00023231"/>
    </source>
</evidence>
<comment type="cofactor">
    <cofactor evidence="8">
        <name>[2Fe-2S] cluster</name>
        <dbReference type="ChEBI" id="CHEBI:190135"/>
    </cofactor>
</comment>
<dbReference type="CDD" id="cd19947">
    <property type="entry name" value="NifU_Fer2_BFD-like"/>
    <property type="match status" value="1"/>
</dbReference>
<dbReference type="InterPro" id="IPR001075">
    <property type="entry name" value="NIF_FeS_clus_asmbl_NifU_C"/>
</dbReference>
<dbReference type="InterPro" id="IPR007419">
    <property type="entry name" value="BFD-like_2Fe2S-bd_dom"/>
</dbReference>
<evidence type="ECO:0000259" key="12">
    <source>
        <dbReference type="Pfam" id="PF01592"/>
    </source>
</evidence>
<evidence type="ECO:0000256" key="2">
    <source>
        <dbReference type="ARBA" id="ARBA00015278"/>
    </source>
</evidence>
<keyword evidence="5 10" id="KW-0408">Iron</keyword>
<comment type="similarity">
    <text evidence="1 9">Belongs to the NifU family.</text>
</comment>
<dbReference type="Gene3D" id="1.10.10.1100">
    <property type="entry name" value="BFD-like [2Fe-2S]-binding domain"/>
    <property type="match status" value="1"/>
</dbReference>
<evidence type="ECO:0000256" key="8">
    <source>
        <dbReference type="ARBA" id="ARBA00034078"/>
    </source>
</evidence>
<dbReference type="EMBL" id="FOXM01000011">
    <property type="protein sequence ID" value="SFQ08375.1"/>
    <property type="molecule type" value="Genomic_DNA"/>
</dbReference>
<evidence type="ECO:0000256" key="5">
    <source>
        <dbReference type="ARBA" id="ARBA00023004"/>
    </source>
</evidence>
<evidence type="ECO:0000256" key="4">
    <source>
        <dbReference type="ARBA" id="ARBA00022723"/>
    </source>
</evidence>
<dbReference type="InterPro" id="IPR034904">
    <property type="entry name" value="FSCA_dom_sf"/>
</dbReference>
<evidence type="ECO:0000259" key="11">
    <source>
        <dbReference type="Pfam" id="PF01106"/>
    </source>
</evidence>
<dbReference type="PIRSF" id="PIRSF000375">
    <property type="entry name" value="NifU"/>
    <property type="match status" value="1"/>
</dbReference>
<feature type="binding site" evidence="10">
    <location>
        <position position="137"/>
    </location>
    <ligand>
        <name>[2Fe-2S] cluster</name>
        <dbReference type="ChEBI" id="CHEBI:190135"/>
    </ligand>
</feature>
<protein>
    <recommendedName>
        <fullName evidence="2 9">Nitrogen fixation protein NifU</fullName>
    </recommendedName>
</protein>
<evidence type="ECO:0000313" key="15">
    <source>
        <dbReference type="Proteomes" id="UP000243084"/>
    </source>
</evidence>